<comment type="caution">
    <text evidence="3">The sequence shown here is derived from an EMBL/GenBank/DDBJ whole genome shotgun (WGS) entry which is preliminary data.</text>
</comment>
<dbReference type="Pfam" id="PF25842">
    <property type="entry name" value="NfeD_TM"/>
    <property type="match status" value="1"/>
</dbReference>
<protein>
    <submittedName>
        <fullName evidence="3">Membrane protein</fullName>
    </submittedName>
</protein>
<dbReference type="OrthoDB" id="1683445at2"/>
<dbReference type="PATRIC" id="fig|1408103.3.peg.769"/>
<evidence type="ECO:0000256" key="1">
    <source>
        <dbReference type="SAM" id="Phobius"/>
    </source>
</evidence>
<gene>
    <name evidence="3" type="ORF">WQ57_03415</name>
</gene>
<name>A0A0M2SYN9_9BACI</name>
<dbReference type="RefSeq" id="WP_046522328.1">
    <property type="nucleotide sequence ID" value="NZ_LAYY01000003.1"/>
</dbReference>
<feature type="transmembrane region" description="Helical" evidence="1">
    <location>
        <begin position="66"/>
        <end position="94"/>
    </location>
</feature>
<reference evidence="3 4" key="1">
    <citation type="submission" date="2015-04" db="EMBL/GenBank/DDBJ databases">
        <title>Taxonomic description and genome sequence of Bacillus campisalis sp. nov., a novel member of the genus Bacillus isolated from solar saltern.</title>
        <authorList>
            <person name="Mathan Kumar R."/>
            <person name="Kaur G."/>
            <person name="Kumar A."/>
            <person name="Singh N.K."/>
            <person name="Kaur N."/>
            <person name="Kumar N."/>
            <person name="Mayilraj S."/>
        </authorList>
    </citation>
    <scope>NUCLEOTIDE SEQUENCE [LARGE SCALE GENOMIC DNA]</scope>
    <source>
        <strain evidence="3 4">SA2-6</strain>
    </source>
</reference>
<dbReference type="Proteomes" id="UP000034166">
    <property type="component" value="Unassembled WGS sequence"/>
</dbReference>
<evidence type="ECO:0000259" key="2">
    <source>
        <dbReference type="Pfam" id="PF25842"/>
    </source>
</evidence>
<feature type="transmembrane region" description="Helical" evidence="1">
    <location>
        <begin position="12"/>
        <end position="33"/>
    </location>
</feature>
<organism evidence="3 4">
    <name type="scientific">Mesobacillus campisalis</name>
    <dbReference type="NCBI Taxonomy" id="1408103"/>
    <lineage>
        <taxon>Bacteria</taxon>
        <taxon>Bacillati</taxon>
        <taxon>Bacillota</taxon>
        <taxon>Bacilli</taxon>
        <taxon>Bacillales</taxon>
        <taxon>Bacillaceae</taxon>
        <taxon>Mesobacillus</taxon>
    </lineage>
</organism>
<dbReference type="InterPro" id="IPR012340">
    <property type="entry name" value="NA-bd_OB-fold"/>
</dbReference>
<sequence length="176" mass="19051">MHLFGMPLETIYFYALVVAGALTILYLLFGDLLGAMFEGFINPTLIFSFVTLFSAIGYLAEKLTSFHSILIAAVSAVISFILVALLNIFVLIPLSKAEESLVYRESDLRGRTGIVITAVPEDGFGEVLIDSISGRISKPAASFNKKPIANGQKVLVIDVADGVLEVGLYEEMESLI</sequence>
<evidence type="ECO:0000313" key="3">
    <source>
        <dbReference type="EMBL" id="KKK39293.1"/>
    </source>
</evidence>
<keyword evidence="1" id="KW-0812">Transmembrane</keyword>
<keyword evidence="1" id="KW-0472">Membrane</keyword>
<dbReference type="EMBL" id="LAYY01000003">
    <property type="protein sequence ID" value="KKK39293.1"/>
    <property type="molecule type" value="Genomic_DNA"/>
</dbReference>
<feature type="domain" description="Membrane protein NfeD2 N-terminal transmembrane" evidence="2">
    <location>
        <begin position="3"/>
        <end position="99"/>
    </location>
</feature>
<keyword evidence="1" id="KW-1133">Transmembrane helix</keyword>
<proteinExistence type="predicted"/>
<feature type="transmembrane region" description="Helical" evidence="1">
    <location>
        <begin position="40"/>
        <end position="60"/>
    </location>
</feature>
<dbReference type="Gene3D" id="2.40.50.140">
    <property type="entry name" value="Nucleic acid-binding proteins"/>
    <property type="match status" value="1"/>
</dbReference>
<dbReference type="InterPro" id="IPR058653">
    <property type="entry name" value="NfeD2_TM"/>
</dbReference>
<dbReference type="AlphaFoldDB" id="A0A0M2SYN9"/>
<evidence type="ECO:0000313" key="4">
    <source>
        <dbReference type="Proteomes" id="UP000034166"/>
    </source>
</evidence>
<keyword evidence="4" id="KW-1185">Reference proteome</keyword>
<accession>A0A0M2SYN9</accession>